<dbReference type="SUPFAM" id="SSF143968">
    <property type="entry name" value="UbiD C-terminal domain-like"/>
    <property type="match status" value="1"/>
</dbReference>
<dbReference type="NCBIfam" id="TIGR00148">
    <property type="entry name" value="UbiD family decarboxylase"/>
    <property type="match status" value="1"/>
</dbReference>
<dbReference type="Proteomes" id="UP000007581">
    <property type="component" value="Chromosome"/>
</dbReference>
<evidence type="ECO:0000259" key="2">
    <source>
        <dbReference type="Pfam" id="PF20695"/>
    </source>
</evidence>
<evidence type="ECO:0000313" key="4">
    <source>
        <dbReference type="EMBL" id="AFE54642.1"/>
    </source>
</evidence>
<name>A0ABM5MVM8_RICTP</name>
<organism evidence="4 5">
    <name type="scientific">Rickettsia typhi str. TH1527</name>
    <dbReference type="NCBI Taxonomy" id="1003201"/>
    <lineage>
        <taxon>Bacteria</taxon>
        <taxon>Pseudomonadati</taxon>
        <taxon>Pseudomonadota</taxon>
        <taxon>Alphaproteobacteria</taxon>
        <taxon>Rickettsiales</taxon>
        <taxon>Rickettsiaceae</taxon>
        <taxon>Rickettsieae</taxon>
        <taxon>Rickettsia</taxon>
        <taxon>typhus group</taxon>
    </lineage>
</organism>
<accession>A0ABM5MVM8</accession>
<proteinExistence type="predicted"/>
<feature type="domain" description="3-octaprenyl-4-hydroxybenzoate carboxy-lyase-like N-terminal" evidence="2">
    <location>
        <begin position="10"/>
        <end position="93"/>
    </location>
</feature>
<feature type="domain" description="3-octaprenyl-4-hydroxybenzoate carboxy-lyase-like Rift-related" evidence="1">
    <location>
        <begin position="128"/>
        <end position="327"/>
    </location>
</feature>
<dbReference type="Gene3D" id="1.20.5.570">
    <property type="entry name" value="Single helix bin"/>
    <property type="match status" value="1"/>
</dbReference>
<dbReference type="InterPro" id="IPR048304">
    <property type="entry name" value="UbiD_Rift_dom"/>
</dbReference>
<dbReference type="PANTHER" id="PTHR30108:SF17">
    <property type="entry name" value="FERULIC ACID DECARBOXYLASE 1"/>
    <property type="match status" value="1"/>
</dbReference>
<dbReference type="RefSeq" id="WP_011191238.1">
    <property type="nucleotide sequence ID" value="NC_017066.1"/>
</dbReference>
<evidence type="ECO:0000259" key="3">
    <source>
        <dbReference type="Pfam" id="PF20696"/>
    </source>
</evidence>
<keyword evidence="5" id="KW-1185">Reference proteome</keyword>
<dbReference type="InterPro" id="IPR049383">
    <property type="entry name" value="UbiD-like_N"/>
</dbReference>
<dbReference type="Pfam" id="PF01977">
    <property type="entry name" value="UbiD"/>
    <property type="match status" value="1"/>
</dbReference>
<dbReference type="SUPFAM" id="SSF50475">
    <property type="entry name" value="FMN-binding split barrel"/>
    <property type="match status" value="1"/>
</dbReference>
<dbReference type="InterPro" id="IPR002830">
    <property type="entry name" value="UbiD"/>
</dbReference>
<gene>
    <name evidence="4" type="ORF">RTTH1527_03885</name>
</gene>
<dbReference type="Pfam" id="PF20696">
    <property type="entry name" value="UbiD_C"/>
    <property type="match status" value="1"/>
</dbReference>
<dbReference type="PANTHER" id="PTHR30108">
    <property type="entry name" value="3-OCTAPRENYL-4-HYDROXYBENZOATE CARBOXY-LYASE-RELATED"/>
    <property type="match status" value="1"/>
</dbReference>
<dbReference type="InterPro" id="IPR049381">
    <property type="entry name" value="UbiD-like_C"/>
</dbReference>
<reference evidence="4" key="1">
    <citation type="submission" date="2012-03" db="EMBL/GenBank/DDBJ databases">
        <authorList>
            <person name="Johnson S.L."/>
            <person name="Sims D."/>
            <person name="Han S."/>
            <person name="Bruce D.C."/>
            <person name="Dasch G.A."/>
        </authorList>
    </citation>
    <scope>NUCLEOTIDE SEQUENCE [LARGE SCALE GENOMIC DNA]</scope>
    <source>
        <strain evidence="4">TH1527</strain>
    </source>
</reference>
<feature type="domain" description="3-octaprenyl-4-hydroxybenzoate carboxy-lyase-like C-terminal" evidence="3">
    <location>
        <begin position="333"/>
        <end position="457"/>
    </location>
</feature>
<evidence type="ECO:0000259" key="1">
    <source>
        <dbReference type="Pfam" id="PF01977"/>
    </source>
</evidence>
<dbReference type="Pfam" id="PF20695">
    <property type="entry name" value="UbiD_N"/>
    <property type="match status" value="1"/>
</dbReference>
<dbReference type="Gene3D" id="3.40.1670.10">
    <property type="entry name" value="UbiD C-terminal domain-like"/>
    <property type="match status" value="1"/>
</dbReference>
<sequence length="492" mass="55714">MRFKDLPEFLKVLEENGHLKRISTTVKTDLEITEISRRVLAQGGPALLFENVIKADGSKSTIPVVTNLYASIQRICIGLNLKSQTELRELGALLAFLKQPQIPESFKETLSILSLAKRIFSMSPRTISKGVCHEVVIVKPNINILPIQKCWPEDISPLITWGIVVTKGPTKDSVDHYNLGIYRMQVLSENKLLMRWLELRGGAEHHKRWKAKKKERFPAAVVIGANPVITLAAVTPIPENISEYNFAGLLGNKKIELVQCKTIDLKVPAHSEIVLEGYVSLEEYLQEGPFGDHTGYYNDVEEFPIFTVTAITMKKKPIYLSTYTGKPPDEPSILGEALNEIFIPILQQQFPEIVDFWCPPEGCSYRVVVVSITKSYPGHAKRIMLGIWSYLRQFMYNKFIIVVDDDIDVRNWQEVIWAIATRSDPKRDTSFIDNSPIDYLDFAAPMSGLGSKMGIDATDKIYPETNRKWGKKIEMSQEVIDKVDSMWDGLNI</sequence>
<protein>
    <submittedName>
        <fullName evidence="4">3-polyprenyl-4-hydroxybenzoate decarboxylase</fullName>
    </submittedName>
</protein>
<evidence type="ECO:0000313" key="5">
    <source>
        <dbReference type="Proteomes" id="UP000007581"/>
    </source>
</evidence>
<dbReference type="EMBL" id="CP003397">
    <property type="protein sequence ID" value="AFE54642.1"/>
    <property type="molecule type" value="Genomic_DNA"/>
</dbReference>